<accession>S0PBX9</accession>
<name>S0PBX9_9ENTE</name>
<keyword evidence="1" id="KW-0472">Membrane</keyword>
<keyword evidence="1" id="KW-1133">Transmembrane helix</keyword>
<proteinExistence type="predicted"/>
<evidence type="ECO:0000256" key="1">
    <source>
        <dbReference type="SAM" id="Phobius"/>
    </source>
</evidence>
<reference evidence="2 3" key="1">
    <citation type="submission" date="2013-03" db="EMBL/GenBank/DDBJ databases">
        <title>The Genome Sequence of Enterococcus sulfureus ATCC_49903 (PacBio/Illumina hybrid assembly).</title>
        <authorList>
            <consortium name="The Broad Institute Genomics Platform"/>
            <consortium name="The Broad Institute Genome Sequencing Center for Infectious Disease"/>
            <person name="Earl A."/>
            <person name="Russ C."/>
            <person name="Gilmore M."/>
            <person name="Surin D."/>
            <person name="Walker B."/>
            <person name="Young S."/>
            <person name="Zeng Q."/>
            <person name="Gargeya S."/>
            <person name="Fitzgerald M."/>
            <person name="Haas B."/>
            <person name="Abouelleil A."/>
            <person name="Allen A.W."/>
            <person name="Alvarado L."/>
            <person name="Arachchi H.M."/>
            <person name="Berlin A.M."/>
            <person name="Chapman S.B."/>
            <person name="Gainer-Dewar J."/>
            <person name="Goldberg J."/>
            <person name="Griggs A."/>
            <person name="Gujja S."/>
            <person name="Hansen M."/>
            <person name="Howarth C."/>
            <person name="Imamovic A."/>
            <person name="Ireland A."/>
            <person name="Larimer J."/>
            <person name="McCowan C."/>
            <person name="Murphy C."/>
            <person name="Pearson M."/>
            <person name="Poon T.W."/>
            <person name="Priest M."/>
            <person name="Roberts A."/>
            <person name="Saif S."/>
            <person name="Shea T."/>
            <person name="Sisk P."/>
            <person name="Sykes S."/>
            <person name="Wortman J."/>
            <person name="Nusbaum C."/>
            <person name="Birren B."/>
        </authorList>
    </citation>
    <scope>NUCLEOTIDE SEQUENCE [LARGE SCALE GENOMIC DNA]</scope>
    <source>
        <strain evidence="2 3">ATCC 49903</strain>
    </source>
</reference>
<feature type="transmembrane region" description="Helical" evidence="1">
    <location>
        <begin position="75"/>
        <end position="94"/>
    </location>
</feature>
<gene>
    <name evidence="2" type="ORF">I573_00941</name>
</gene>
<dbReference type="Proteomes" id="UP000015961">
    <property type="component" value="Unassembled WGS sequence"/>
</dbReference>
<dbReference type="RefSeq" id="WP_016186085.1">
    <property type="nucleotide sequence ID" value="NZ_ASWO01000003.1"/>
</dbReference>
<evidence type="ECO:0008006" key="4">
    <source>
        <dbReference type="Google" id="ProtNLM"/>
    </source>
</evidence>
<dbReference type="EMBL" id="ASWO01000003">
    <property type="protein sequence ID" value="EOT86188.1"/>
    <property type="molecule type" value="Genomic_DNA"/>
</dbReference>
<dbReference type="STRING" id="1140003.OMY_01648"/>
<organism evidence="2 3">
    <name type="scientific">Enterococcus sulfureus ATCC 49903</name>
    <dbReference type="NCBI Taxonomy" id="1140003"/>
    <lineage>
        <taxon>Bacteria</taxon>
        <taxon>Bacillati</taxon>
        <taxon>Bacillota</taxon>
        <taxon>Bacilli</taxon>
        <taxon>Lactobacillales</taxon>
        <taxon>Enterococcaceae</taxon>
        <taxon>Enterococcus</taxon>
    </lineage>
</organism>
<dbReference type="AlphaFoldDB" id="S0PBX9"/>
<keyword evidence="3" id="KW-1185">Reference proteome</keyword>
<keyword evidence="1" id="KW-0812">Transmembrane</keyword>
<comment type="caution">
    <text evidence="2">The sequence shown here is derived from an EMBL/GenBank/DDBJ whole genome shotgun (WGS) entry which is preliminary data.</text>
</comment>
<sequence>MKNYKELIKKYKNDELTIQEREEFEAEIESSSELLDFILDKEQLDFSESSPHISEDTNSNELTLKRKIHKRIIKLAALITISVLCIITILYYSVPKLIDLVFYNPLQGQELVKDTHKIRIPSDYELEEYLSNQLNLDEDPLTGLFIEKTGTAKYSISKEYYNDFRGEKYLDKTVLDKSIIQSTITDSMNRYSLIYGESSENGVDIPVTELSDLTKKINTLPDSSYLNITATFSQEQNWNDIISFIESHPNIKVYSTTLSYKQSSQNLGIRFIQEKNLNTTLTTFEFDQNFKDTLTKTYPGLFDTPTIHSSETDVFNFIHSTISYLNDHVTKSNKNPILTMNRNEKLATIKKNELTFSKITLAIPKSEWNTIISENQFNSIALTDLSLFSN</sequence>
<evidence type="ECO:0000313" key="3">
    <source>
        <dbReference type="Proteomes" id="UP000015961"/>
    </source>
</evidence>
<protein>
    <recommendedName>
        <fullName evidence="4">Sigma factor regulator C-terminal domain-containing protein</fullName>
    </recommendedName>
</protein>
<dbReference type="PATRIC" id="fig|1140003.3.peg.1588"/>
<dbReference type="eggNOG" id="ENOG50306ZB">
    <property type="taxonomic scope" value="Bacteria"/>
</dbReference>
<evidence type="ECO:0000313" key="2">
    <source>
        <dbReference type="EMBL" id="EOT86188.1"/>
    </source>
</evidence>